<dbReference type="EMBL" id="SJCY01000007">
    <property type="protein sequence ID" value="TDG35825.1"/>
    <property type="molecule type" value="Genomic_DNA"/>
</dbReference>
<feature type="transmembrane region" description="Helical" evidence="6">
    <location>
        <begin position="198"/>
        <end position="218"/>
    </location>
</feature>
<feature type="transmembrane region" description="Helical" evidence="6">
    <location>
        <begin position="125"/>
        <end position="145"/>
    </location>
</feature>
<feature type="transmembrane region" description="Helical" evidence="6">
    <location>
        <begin position="94"/>
        <end position="113"/>
    </location>
</feature>
<reference evidence="7 8" key="1">
    <citation type="submission" date="2019-02" db="EMBL/GenBank/DDBJ databases">
        <title>Pedobacter sp. nov., a novel speices isolated from soil of pinguins habitat in Antarcitica.</title>
        <authorList>
            <person name="He R.-H."/>
        </authorList>
    </citation>
    <scope>NUCLEOTIDE SEQUENCE [LARGE SCALE GENOMIC DNA]</scope>
    <source>
        <strain evidence="7 8">E01020</strain>
    </source>
</reference>
<organism evidence="7 8">
    <name type="scientific">Pedobacter changchengzhani</name>
    <dbReference type="NCBI Taxonomy" id="2529274"/>
    <lineage>
        <taxon>Bacteria</taxon>
        <taxon>Pseudomonadati</taxon>
        <taxon>Bacteroidota</taxon>
        <taxon>Sphingobacteriia</taxon>
        <taxon>Sphingobacteriales</taxon>
        <taxon>Sphingobacteriaceae</taxon>
        <taxon>Pedobacter</taxon>
    </lineage>
</organism>
<evidence type="ECO:0000256" key="5">
    <source>
        <dbReference type="ARBA" id="ARBA00023136"/>
    </source>
</evidence>
<feature type="transmembrane region" description="Helical" evidence="6">
    <location>
        <begin position="63"/>
        <end position="82"/>
    </location>
</feature>
<dbReference type="OrthoDB" id="9768783at2"/>
<feature type="transmembrane region" description="Helical" evidence="6">
    <location>
        <begin position="416"/>
        <end position="434"/>
    </location>
</feature>
<dbReference type="Pfam" id="PF11700">
    <property type="entry name" value="ATG22"/>
    <property type="match status" value="1"/>
</dbReference>
<gene>
    <name evidence="7" type="ORF">EZJ43_10735</name>
</gene>
<dbReference type="Proteomes" id="UP000295668">
    <property type="component" value="Unassembled WGS sequence"/>
</dbReference>
<keyword evidence="8" id="KW-1185">Reference proteome</keyword>
<evidence type="ECO:0000313" key="8">
    <source>
        <dbReference type="Proteomes" id="UP000295668"/>
    </source>
</evidence>
<comment type="subcellular location">
    <subcellularLocation>
        <location evidence="1">Endomembrane system</location>
        <topology evidence="1">Multi-pass membrane protein</topology>
    </subcellularLocation>
</comment>
<evidence type="ECO:0000313" key="7">
    <source>
        <dbReference type="EMBL" id="TDG35825.1"/>
    </source>
</evidence>
<evidence type="ECO:0000256" key="1">
    <source>
        <dbReference type="ARBA" id="ARBA00004127"/>
    </source>
</evidence>
<evidence type="ECO:0000256" key="6">
    <source>
        <dbReference type="SAM" id="Phobius"/>
    </source>
</evidence>
<dbReference type="InterPro" id="IPR024671">
    <property type="entry name" value="Atg22-like"/>
</dbReference>
<dbReference type="Gene3D" id="1.20.1250.20">
    <property type="entry name" value="MFS general substrate transporter like domains"/>
    <property type="match status" value="2"/>
</dbReference>
<feature type="transmembrane region" description="Helical" evidence="6">
    <location>
        <begin position="347"/>
        <end position="365"/>
    </location>
</feature>
<dbReference type="PANTHER" id="PTHR23519:SF1">
    <property type="entry name" value="AUTOPHAGY-RELATED PROTEIN 22"/>
    <property type="match status" value="1"/>
</dbReference>
<protein>
    <submittedName>
        <fullName evidence="7">MFS transporter</fullName>
    </submittedName>
</protein>
<proteinExistence type="predicted"/>
<feature type="transmembrane region" description="Helical" evidence="6">
    <location>
        <begin position="386"/>
        <end position="404"/>
    </location>
</feature>
<sequence length="445" mass="49866">MTEKNNKKTIRSWAFFDWANSAYNLVITSTIFPAYYSAITSDKNDKTIDYVTFLGMKFVNSSLYSYAMAFAFLVIAIASPILSSIADTRGNKKIFMKMFTYIGATACGMLIFFKYDYATGVGNLNFSVLMFIIAAIGFWGSLVFYNSYLPEIATPDKQDAVSAKGFTYGYIGSVILQIICFVFVFFPKQFGLADEGAASRLSFLLVGVWWVAFAQIPFKNLPKGKPNLKASTGNVLTSGFKELQKVWNQVRKMKHIKRLLYAFFFYSMGVQTVMLMATIFGEKELHLPTEKLIGTILLLQIVAIPGAMLMSYLAKNFFGNVKVLIGVVVIWIGCCIYGYYIHTEMQFYILASVVGLIMGGIQSLSRSTYSKFLPQESPDHTSYFSFYDVAEKVALVFGMFSFGFIEELTGSMRNSILAIAVFFVVGLIFLLFVLKVEPKESKAVN</sequence>
<name>A0A4R5MKV0_9SPHI</name>
<evidence type="ECO:0000256" key="2">
    <source>
        <dbReference type="ARBA" id="ARBA00022448"/>
    </source>
</evidence>
<feature type="transmembrane region" description="Helical" evidence="6">
    <location>
        <begin position="292"/>
        <end position="314"/>
    </location>
</feature>
<evidence type="ECO:0000256" key="4">
    <source>
        <dbReference type="ARBA" id="ARBA00022989"/>
    </source>
</evidence>
<dbReference type="InterPro" id="IPR036259">
    <property type="entry name" value="MFS_trans_sf"/>
</dbReference>
<keyword evidence="5 6" id="KW-0472">Membrane</keyword>
<evidence type="ECO:0000256" key="3">
    <source>
        <dbReference type="ARBA" id="ARBA00022692"/>
    </source>
</evidence>
<feature type="transmembrane region" description="Helical" evidence="6">
    <location>
        <begin position="21"/>
        <end position="39"/>
    </location>
</feature>
<feature type="transmembrane region" description="Helical" evidence="6">
    <location>
        <begin position="166"/>
        <end position="186"/>
    </location>
</feature>
<dbReference type="GO" id="GO:0012505">
    <property type="term" value="C:endomembrane system"/>
    <property type="evidence" value="ECO:0007669"/>
    <property type="project" value="UniProtKB-SubCell"/>
</dbReference>
<accession>A0A4R5MKV0</accession>
<feature type="transmembrane region" description="Helical" evidence="6">
    <location>
        <begin position="321"/>
        <end position="341"/>
    </location>
</feature>
<keyword evidence="4 6" id="KW-1133">Transmembrane helix</keyword>
<keyword evidence="3 6" id="KW-0812">Transmembrane</keyword>
<dbReference type="RefSeq" id="WP_133262716.1">
    <property type="nucleotide sequence ID" value="NZ_SJCY01000007.1"/>
</dbReference>
<comment type="caution">
    <text evidence="7">The sequence shown here is derived from an EMBL/GenBank/DDBJ whole genome shotgun (WGS) entry which is preliminary data.</text>
</comment>
<dbReference type="PANTHER" id="PTHR23519">
    <property type="entry name" value="AUTOPHAGY-RELATED PROTEIN 22"/>
    <property type="match status" value="1"/>
</dbReference>
<dbReference type="SUPFAM" id="SSF103473">
    <property type="entry name" value="MFS general substrate transporter"/>
    <property type="match status" value="1"/>
</dbReference>
<feature type="transmembrane region" description="Helical" evidence="6">
    <location>
        <begin position="259"/>
        <end position="280"/>
    </location>
</feature>
<dbReference type="AlphaFoldDB" id="A0A4R5MKV0"/>
<dbReference type="InterPro" id="IPR050495">
    <property type="entry name" value="ATG22/LtaA_families"/>
</dbReference>
<keyword evidence="2" id="KW-0813">Transport</keyword>